<feature type="binding site" evidence="4">
    <location>
        <position position="222"/>
    </location>
    <ligand>
        <name>a divalent metal cation</name>
        <dbReference type="ChEBI" id="CHEBI:60240"/>
        <label>1</label>
    </ligand>
</feature>
<comment type="caution">
    <text evidence="5">The sequence shown here is derived from an EMBL/GenBank/DDBJ whole genome shotgun (WGS) entry which is preliminary data.</text>
</comment>
<dbReference type="Proteomes" id="UP000273083">
    <property type="component" value="Unassembled WGS sequence"/>
</dbReference>
<dbReference type="GO" id="GO:0005737">
    <property type="term" value="C:cytoplasm"/>
    <property type="evidence" value="ECO:0007669"/>
    <property type="project" value="TreeGrafter"/>
</dbReference>
<dbReference type="PANTHER" id="PTHR13799">
    <property type="entry name" value="NGG1 INTERACTING FACTOR 3"/>
    <property type="match status" value="1"/>
</dbReference>
<name>A0A3N1XK15_9FIRM</name>
<proteinExistence type="inferred from homology"/>
<feature type="binding site" evidence="4">
    <location>
        <position position="226"/>
    </location>
    <ligand>
        <name>a divalent metal cation</name>
        <dbReference type="ChEBI" id="CHEBI:60240"/>
        <label>1</label>
    </ligand>
</feature>
<dbReference type="OrthoDB" id="9792792at2"/>
<feature type="binding site" evidence="4">
    <location>
        <position position="64"/>
    </location>
    <ligand>
        <name>a divalent metal cation</name>
        <dbReference type="ChEBI" id="CHEBI:60240"/>
        <label>2</label>
    </ligand>
</feature>
<dbReference type="PANTHER" id="PTHR13799:SF14">
    <property type="entry name" value="GTP CYCLOHYDROLASE 1 TYPE 2 HOMOLOG"/>
    <property type="match status" value="1"/>
</dbReference>
<organism evidence="5 6">
    <name type="scientific">Mobilisporobacter senegalensis</name>
    <dbReference type="NCBI Taxonomy" id="1329262"/>
    <lineage>
        <taxon>Bacteria</taxon>
        <taxon>Bacillati</taxon>
        <taxon>Bacillota</taxon>
        <taxon>Clostridia</taxon>
        <taxon>Lachnospirales</taxon>
        <taxon>Lachnospiraceae</taxon>
        <taxon>Mobilisporobacter</taxon>
    </lineage>
</organism>
<dbReference type="EMBL" id="RJVG01000008">
    <property type="protein sequence ID" value="ROR26418.1"/>
    <property type="molecule type" value="Genomic_DNA"/>
</dbReference>
<dbReference type="RefSeq" id="WP_123610125.1">
    <property type="nucleotide sequence ID" value="NZ_RJVG01000008.1"/>
</dbReference>
<feature type="binding site" evidence="4">
    <location>
        <position position="65"/>
    </location>
    <ligand>
        <name>a divalent metal cation</name>
        <dbReference type="ChEBI" id="CHEBI:60240"/>
        <label>1</label>
    </ligand>
</feature>
<dbReference type="Pfam" id="PF01784">
    <property type="entry name" value="DUF34_NIF3"/>
    <property type="match status" value="1"/>
</dbReference>
<dbReference type="InterPro" id="IPR002678">
    <property type="entry name" value="DUF34/NIF3"/>
</dbReference>
<dbReference type="FunFam" id="3.40.1390.30:FF:000001">
    <property type="entry name" value="GTP cyclohydrolase 1 type 2"/>
    <property type="match status" value="1"/>
</dbReference>
<feature type="binding site" evidence="4">
    <location>
        <position position="103"/>
    </location>
    <ligand>
        <name>a divalent metal cation</name>
        <dbReference type="ChEBI" id="CHEBI:60240"/>
        <label>1</label>
    </ligand>
</feature>
<evidence type="ECO:0000256" key="4">
    <source>
        <dbReference type="PIRSR" id="PIRSR602678-1"/>
    </source>
</evidence>
<evidence type="ECO:0000256" key="3">
    <source>
        <dbReference type="ARBA" id="ARBA00022723"/>
    </source>
</evidence>
<evidence type="ECO:0000313" key="5">
    <source>
        <dbReference type="EMBL" id="ROR26418.1"/>
    </source>
</evidence>
<evidence type="ECO:0000313" key="6">
    <source>
        <dbReference type="Proteomes" id="UP000273083"/>
    </source>
</evidence>
<comment type="similarity">
    <text evidence="1">Belongs to the GTP cyclohydrolase I type 2/NIF3 family.</text>
</comment>
<protein>
    <recommendedName>
        <fullName evidence="2">GTP cyclohydrolase 1 type 2 homolog</fullName>
    </recommendedName>
</protein>
<dbReference type="GO" id="GO:0046872">
    <property type="term" value="F:metal ion binding"/>
    <property type="evidence" value="ECO:0007669"/>
    <property type="project" value="UniProtKB-KW"/>
</dbReference>
<reference evidence="5 6" key="1">
    <citation type="submission" date="2018-11" db="EMBL/GenBank/DDBJ databases">
        <title>Genomic Encyclopedia of Type Strains, Phase IV (KMG-IV): sequencing the most valuable type-strain genomes for metagenomic binning, comparative biology and taxonomic classification.</title>
        <authorList>
            <person name="Goeker M."/>
        </authorList>
    </citation>
    <scope>NUCLEOTIDE SEQUENCE [LARGE SCALE GENOMIC DNA]</scope>
    <source>
        <strain evidence="5 6">DSM 26537</strain>
    </source>
</reference>
<sequence>MKCKDIIRIIEELAPPKLAKDWDNVGLLVGDKEKDIKTIMIALDPTQDVIKQGIDGDVDMLITHHPLIYSPMKRITYDNFIGRRIIDLIRSDMAYYAMHTNFDATAMAEEAAERLKLSNLKILELEEQDMEFGIGRIGTLEETMTLEQCALFVKEKFHTEYVRIVGEKQKEVSRVAISPGAGKSLIKPALMNKVDVLIAGDIDHHSAIDAAEQGLCIIDAGHFGTEHIMTQYMNQYLSDYIASHFTRETVKILSAYEKSPFSIC</sequence>
<gene>
    <name evidence="5" type="ORF">EDD66_108140</name>
</gene>
<accession>A0A3N1XK15</accession>
<keyword evidence="3 4" id="KW-0479">Metal-binding</keyword>
<dbReference type="InterPro" id="IPR036069">
    <property type="entry name" value="DUF34/NIF3_sf"/>
</dbReference>
<evidence type="ECO:0000256" key="2">
    <source>
        <dbReference type="ARBA" id="ARBA00022112"/>
    </source>
</evidence>
<dbReference type="SUPFAM" id="SSF102705">
    <property type="entry name" value="NIF3 (NGG1p interacting factor 3)-like"/>
    <property type="match status" value="1"/>
</dbReference>
<keyword evidence="6" id="KW-1185">Reference proteome</keyword>
<dbReference type="Gene3D" id="3.40.1390.30">
    <property type="entry name" value="NIF3 (NGG1p interacting factor 3)-like"/>
    <property type="match status" value="2"/>
</dbReference>
<dbReference type="AlphaFoldDB" id="A0A3N1XK15"/>
<dbReference type="NCBIfam" id="TIGR00486">
    <property type="entry name" value="YbgI_SA1388"/>
    <property type="match status" value="1"/>
</dbReference>
<evidence type="ECO:0000256" key="1">
    <source>
        <dbReference type="ARBA" id="ARBA00006964"/>
    </source>
</evidence>